<organism evidence="10 11">
    <name type="scientific">Alkalisalibacterium limincola</name>
    <dbReference type="NCBI Taxonomy" id="2699169"/>
    <lineage>
        <taxon>Bacteria</taxon>
        <taxon>Pseudomonadati</taxon>
        <taxon>Pseudomonadota</taxon>
        <taxon>Gammaproteobacteria</taxon>
        <taxon>Lysobacterales</taxon>
        <taxon>Lysobacteraceae</taxon>
        <taxon>Alkalisalibacterium</taxon>
    </lineage>
</organism>
<dbReference type="SUPFAM" id="SSF90123">
    <property type="entry name" value="ABC transporter transmembrane region"/>
    <property type="match status" value="1"/>
</dbReference>
<protein>
    <submittedName>
        <fullName evidence="10">ATP-binding cassette domain-containing protein</fullName>
    </submittedName>
</protein>
<dbReference type="AlphaFoldDB" id="A0A5C8KIK6"/>
<dbReference type="PROSITE" id="PS50893">
    <property type="entry name" value="ABC_TRANSPORTER_2"/>
    <property type="match status" value="1"/>
</dbReference>
<evidence type="ECO:0000256" key="2">
    <source>
        <dbReference type="ARBA" id="ARBA00022692"/>
    </source>
</evidence>
<evidence type="ECO:0000256" key="4">
    <source>
        <dbReference type="ARBA" id="ARBA00022840"/>
    </source>
</evidence>
<evidence type="ECO:0000313" key="10">
    <source>
        <dbReference type="EMBL" id="TXK59706.1"/>
    </source>
</evidence>
<dbReference type="SMART" id="SM00382">
    <property type="entry name" value="AAA"/>
    <property type="match status" value="1"/>
</dbReference>
<reference evidence="10 11" key="1">
    <citation type="submission" date="2019-08" db="EMBL/GenBank/DDBJ databases">
        <authorList>
            <person name="Karlyshev A.V."/>
        </authorList>
    </citation>
    <scope>NUCLEOTIDE SEQUENCE [LARGE SCALE GENOMIC DNA]</scope>
    <source>
        <strain evidence="10 11">Alg18-2.2</strain>
    </source>
</reference>
<comment type="caution">
    <text evidence="10">The sequence shown here is derived from an EMBL/GenBank/DDBJ whole genome shotgun (WGS) entry which is preliminary data.</text>
</comment>
<gene>
    <name evidence="10" type="ORF">FU658_13055</name>
</gene>
<evidence type="ECO:0000259" key="8">
    <source>
        <dbReference type="PROSITE" id="PS50893"/>
    </source>
</evidence>
<keyword evidence="2 7" id="KW-0812">Transmembrane</keyword>
<dbReference type="InterPro" id="IPR003439">
    <property type="entry name" value="ABC_transporter-like_ATP-bd"/>
</dbReference>
<feature type="domain" description="ABC transmembrane type-1" evidence="9">
    <location>
        <begin position="19"/>
        <end position="300"/>
    </location>
</feature>
<evidence type="ECO:0000256" key="1">
    <source>
        <dbReference type="ARBA" id="ARBA00004651"/>
    </source>
</evidence>
<sequence>MRRRELAADLMGGGRGWLLATALLLTLTWMAGVALLAVSGWFITATALAGAGLLLGLDIFTPSALIRGAALLRTVARYGERVVGHEAVLRRLAALRRDTFERIAALPLAAQRALRSGEWQSRLGADIDTLDALPLRVASPVLAALSTVLAAVALVSWLAPWPAALLVLGTSVVVLVLSALAARTGRRHGQALVAGRNRERIALLDHAGGLAELHAYGRLASSEAALAADEQRQSRRLRRQEAVAGHAEQAVQALVWFAALAMLAMSLRWFGDSRVGAPVAVLLPLLVLGLNEVLSSLPGAGWRWGEALAALGRLALPRGDVADIPEAVAAQPSEAVRISGLQVGFDPARPLHAPFDLLLEPGLPLVVHGPSGCGKSALLATLAGELPALSGAVGRGPGMARPKATLLPQETVLLDASVLANLRLARRDMDEAGAGQVLRAFGLDGFAPGGVRGPRARVGEAAGNLSGGQARRLLLAWLSLREPELALLDEPFSGLDEAGMQQALEALAPWLARRCVVIATHAPQQFPAHWPRLRLG</sequence>
<dbReference type="GO" id="GO:0005886">
    <property type="term" value="C:plasma membrane"/>
    <property type="evidence" value="ECO:0007669"/>
    <property type="project" value="UniProtKB-SubCell"/>
</dbReference>
<comment type="subcellular location">
    <subcellularLocation>
        <location evidence="1">Cell membrane</location>
        <topology evidence="1">Multi-pass membrane protein</topology>
    </subcellularLocation>
</comment>
<keyword evidence="3" id="KW-0547">Nucleotide-binding</keyword>
<dbReference type="SUPFAM" id="SSF52540">
    <property type="entry name" value="P-loop containing nucleoside triphosphate hydrolases"/>
    <property type="match status" value="1"/>
</dbReference>
<name>A0A5C8KIK6_9GAMM</name>
<evidence type="ECO:0000256" key="5">
    <source>
        <dbReference type="ARBA" id="ARBA00022989"/>
    </source>
</evidence>
<evidence type="ECO:0000256" key="3">
    <source>
        <dbReference type="ARBA" id="ARBA00022741"/>
    </source>
</evidence>
<proteinExistence type="predicted"/>
<feature type="transmembrane region" description="Helical" evidence="7">
    <location>
        <begin position="137"/>
        <end position="157"/>
    </location>
</feature>
<evidence type="ECO:0000256" key="6">
    <source>
        <dbReference type="ARBA" id="ARBA00023136"/>
    </source>
</evidence>
<keyword evidence="6 7" id="KW-0472">Membrane</keyword>
<evidence type="ECO:0000259" key="9">
    <source>
        <dbReference type="PROSITE" id="PS50929"/>
    </source>
</evidence>
<dbReference type="Pfam" id="PF00005">
    <property type="entry name" value="ABC_tran"/>
    <property type="match status" value="1"/>
</dbReference>
<dbReference type="GO" id="GO:0016887">
    <property type="term" value="F:ATP hydrolysis activity"/>
    <property type="evidence" value="ECO:0007669"/>
    <property type="project" value="InterPro"/>
</dbReference>
<dbReference type="GO" id="GO:0140359">
    <property type="term" value="F:ABC-type transporter activity"/>
    <property type="evidence" value="ECO:0007669"/>
    <property type="project" value="InterPro"/>
</dbReference>
<dbReference type="Gene3D" id="1.20.1560.10">
    <property type="entry name" value="ABC transporter type 1, transmembrane domain"/>
    <property type="match status" value="1"/>
</dbReference>
<dbReference type="PANTHER" id="PTHR24221">
    <property type="entry name" value="ATP-BINDING CASSETTE SUB-FAMILY B"/>
    <property type="match status" value="1"/>
</dbReference>
<dbReference type="InterPro" id="IPR011527">
    <property type="entry name" value="ABC1_TM_dom"/>
</dbReference>
<dbReference type="InterPro" id="IPR003593">
    <property type="entry name" value="AAA+_ATPase"/>
</dbReference>
<keyword evidence="4 10" id="KW-0067">ATP-binding</keyword>
<evidence type="ECO:0000256" key="7">
    <source>
        <dbReference type="SAM" id="Phobius"/>
    </source>
</evidence>
<dbReference type="InterPro" id="IPR027417">
    <property type="entry name" value="P-loop_NTPase"/>
</dbReference>
<dbReference type="EMBL" id="VRTS01000011">
    <property type="protein sequence ID" value="TXK59706.1"/>
    <property type="molecule type" value="Genomic_DNA"/>
</dbReference>
<feature type="domain" description="ABC transporter" evidence="8">
    <location>
        <begin position="336"/>
        <end position="535"/>
    </location>
</feature>
<dbReference type="InterPro" id="IPR039421">
    <property type="entry name" value="Type_1_exporter"/>
</dbReference>
<keyword evidence="5 7" id="KW-1133">Transmembrane helix</keyword>
<dbReference type="Gene3D" id="3.40.50.300">
    <property type="entry name" value="P-loop containing nucleotide triphosphate hydrolases"/>
    <property type="match status" value="1"/>
</dbReference>
<accession>A0A5C8KIK6</accession>
<dbReference type="RefSeq" id="WP_147892481.1">
    <property type="nucleotide sequence ID" value="NZ_VRTS01000011.1"/>
</dbReference>
<evidence type="ECO:0000313" key="11">
    <source>
        <dbReference type="Proteomes" id="UP000321248"/>
    </source>
</evidence>
<dbReference type="OrthoDB" id="9802264at2"/>
<dbReference type="GO" id="GO:0005524">
    <property type="term" value="F:ATP binding"/>
    <property type="evidence" value="ECO:0007669"/>
    <property type="project" value="UniProtKB-KW"/>
</dbReference>
<feature type="transmembrane region" description="Helical" evidence="7">
    <location>
        <begin position="12"/>
        <end position="32"/>
    </location>
</feature>
<dbReference type="Proteomes" id="UP000321248">
    <property type="component" value="Unassembled WGS sequence"/>
</dbReference>
<dbReference type="Pfam" id="PF00664">
    <property type="entry name" value="ABC_membrane"/>
    <property type="match status" value="1"/>
</dbReference>
<dbReference type="PANTHER" id="PTHR24221:SF654">
    <property type="entry name" value="ATP-BINDING CASSETTE SUB-FAMILY B MEMBER 6"/>
    <property type="match status" value="1"/>
</dbReference>
<feature type="transmembrane region" description="Helical" evidence="7">
    <location>
        <begin position="163"/>
        <end position="182"/>
    </location>
</feature>
<dbReference type="InterPro" id="IPR036640">
    <property type="entry name" value="ABC1_TM_sf"/>
</dbReference>
<keyword evidence="11" id="KW-1185">Reference proteome</keyword>
<dbReference type="PROSITE" id="PS50929">
    <property type="entry name" value="ABC_TM1F"/>
    <property type="match status" value="1"/>
</dbReference>
<feature type="transmembrane region" description="Helical" evidence="7">
    <location>
        <begin position="253"/>
        <end position="270"/>
    </location>
</feature>